<dbReference type="EMBL" id="SIHI01000014">
    <property type="protein sequence ID" value="TWT50110.1"/>
    <property type="molecule type" value="Genomic_DNA"/>
</dbReference>
<dbReference type="PANTHER" id="PTHR47992">
    <property type="entry name" value="PROTEIN PHOSPHATASE"/>
    <property type="match status" value="1"/>
</dbReference>
<dbReference type="GO" id="GO:0004722">
    <property type="term" value="F:protein serine/threonine phosphatase activity"/>
    <property type="evidence" value="ECO:0007669"/>
    <property type="project" value="UniProtKB-EC"/>
</dbReference>
<dbReference type="AlphaFoldDB" id="A0A5C5WHH5"/>
<feature type="domain" description="PPM-type phosphatase" evidence="1">
    <location>
        <begin position="32"/>
        <end position="295"/>
    </location>
</feature>
<dbReference type="CDD" id="cd00143">
    <property type="entry name" value="PP2Cc"/>
    <property type="match status" value="1"/>
</dbReference>
<evidence type="ECO:0000313" key="2">
    <source>
        <dbReference type="EMBL" id="TWT50110.1"/>
    </source>
</evidence>
<dbReference type="EC" id="3.1.3.16" evidence="2"/>
<organism evidence="2 3">
    <name type="scientific">Thalassoglobus neptunius</name>
    <dbReference type="NCBI Taxonomy" id="1938619"/>
    <lineage>
        <taxon>Bacteria</taxon>
        <taxon>Pseudomonadati</taxon>
        <taxon>Planctomycetota</taxon>
        <taxon>Planctomycetia</taxon>
        <taxon>Planctomycetales</taxon>
        <taxon>Planctomycetaceae</taxon>
        <taxon>Thalassoglobus</taxon>
    </lineage>
</organism>
<protein>
    <submittedName>
        <fullName evidence="2">PP2C-family Ser/Thr phosphatase</fullName>
        <ecNumber evidence="2">3.1.3.16</ecNumber>
    </submittedName>
</protein>
<evidence type="ECO:0000313" key="3">
    <source>
        <dbReference type="Proteomes" id="UP000317243"/>
    </source>
</evidence>
<dbReference type="Gene3D" id="3.60.40.10">
    <property type="entry name" value="PPM-type phosphatase domain"/>
    <property type="match status" value="1"/>
</dbReference>
<dbReference type="Proteomes" id="UP000317243">
    <property type="component" value="Unassembled WGS sequence"/>
</dbReference>
<dbReference type="SMART" id="SM00332">
    <property type="entry name" value="PP2Cc"/>
    <property type="match status" value="1"/>
</dbReference>
<dbReference type="InterPro" id="IPR036457">
    <property type="entry name" value="PPM-type-like_dom_sf"/>
</dbReference>
<name>A0A5C5WHH5_9PLAN</name>
<gene>
    <name evidence="2" type="primary">pstP</name>
    <name evidence="2" type="ORF">KOR42_36570</name>
</gene>
<comment type="caution">
    <text evidence="2">The sequence shown here is derived from an EMBL/GenBank/DDBJ whole genome shotgun (WGS) entry which is preliminary data.</text>
</comment>
<dbReference type="Pfam" id="PF13672">
    <property type="entry name" value="PP2C_2"/>
    <property type="match status" value="1"/>
</dbReference>
<sequence length="321" mass="35700">MESSAGENWEERYLNEFRKKFFAPDRSELKLTYGARTDVGRVRKRNEDHFAVIRNGRTQQIMLSNLDPSLQVYPEQVTYGLVVADGVGGGRRGDYASQLVLKTMLELSGRATSWVMRLTDFEAQEVRERVDSYATEIQNTFRKLMNDDPELSGMGTTWTSAHVLGNDLLTVHVGDSRAYLGSDGGFTQLTRDHTLGQELVDHGLPESEAKRFRHMLTNSFGGTSEKVRAEIAHLEVHSGDRLILCTDGLSDMLSEETMQQVLTEEEDPQAAADRLVDLALAAGGRDNVTTIVAHFLGDDEISKEAAARLAETDPDFDALVD</sequence>
<dbReference type="OrthoDB" id="9801841at2"/>
<reference evidence="2 3" key="1">
    <citation type="submission" date="2019-02" db="EMBL/GenBank/DDBJ databases">
        <title>Deep-cultivation of Planctomycetes and their phenomic and genomic characterization uncovers novel biology.</title>
        <authorList>
            <person name="Wiegand S."/>
            <person name="Jogler M."/>
            <person name="Boedeker C."/>
            <person name="Pinto D."/>
            <person name="Vollmers J."/>
            <person name="Rivas-Marin E."/>
            <person name="Kohn T."/>
            <person name="Peeters S.H."/>
            <person name="Heuer A."/>
            <person name="Rast P."/>
            <person name="Oberbeckmann S."/>
            <person name="Bunk B."/>
            <person name="Jeske O."/>
            <person name="Meyerdierks A."/>
            <person name="Storesund J.E."/>
            <person name="Kallscheuer N."/>
            <person name="Luecker S."/>
            <person name="Lage O.M."/>
            <person name="Pohl T."/>
            <person name="Merkel B.J."/>
            <person name="Hornburger P."/>
            <person name="Mueller R.-W."/>
            <person name="Bruemmer F."/>
            <person name="Labrenz M."/>
            <person name="Spormann A.M."/>
            <person name="Op Den Camp H."/>
            <person name="Overmann J."/>
            <person name="Amann R."/>
            <person name="Jetten M.S.M."/>
            <person name="Mascher T."/>
            <person name="Medema M.H."/>
            <person name="Devos D.P."/>
            <person name="Kaster A.-K."/>
            <person name="Ovreas L."/>
            <person name="Rohde M."/>
            <person name="Galperin M.Y."/>
            <person name="Jogler C."/>
        </authorList>
    </citation>
    <scope>NUCLEOTIDE SEQUENCE [LARGE SCALE GENOMIC DNA]</scope>
    <source>
        <strain evidence="2 3">KOR42</strain>
    </source>
</reference>
<dbReference type="InterPro" id="IPR015655">
    <property type="entry name" value="PP2C"/>
</dbReference>
<keyword evidence="3" id="KW-1185">Reference proteome</keyword>
<evidence type="ECO:0000259" key="1">
    <source>
        <dbReference type="PROSITE" id="PS51746"/>
    </source>
</evidence>
<dbReference type="InterPro" id="IPR001932">
    <property type="entry name" value="PPM-type_phosphatase-like_dom"/>
</dbReference>
<dbReference type="PROSITE" id="PS51746">
    <property type="entry name" value="PPM_2"/>
    <property type="match status" value="1"/>
</dbReference>
<dbReference type="SUPFAM" id="SSF81606">
    <property type="entry name" value="PP2C-like"/>
    <property type="match status" value="1"/>
</dbReference>
<proteinExistence type="predicted"/>
<dbReference type="SMART" id="SM00331">
    <property type="entry name" value="PP2C_SIG"/>
    <property type="match status" value="1"/>
</dbReference>
<accession>A0A5C5WHH5</accession>
<keyword evidence="2" id="KW-0378">Hydrolase</keyword>
<dbReference type="RefSeq" id="WP_146511095.1">
    <property type="nucleotide sequence ID" value="NZ_SIHI01000014.1"/>
</dbReference>